<dbReference type="OrthoDB" id="9767552at2"/>
<evidence type="ECO:0000256" key="4">
    <source>
        <dbReference type="ARBA" id="ARBA00022519"/>
    </source>
</evidence>
<dbReference type="NCBIfam" id="TIGR02193">
    <property type="entry name" value="heptsyl_trn_I"/>
    <property type="match status" value="1"/>
</dbReference>
<dbReference type="GO" id="GO:0005886">
    <property type="term" value="C:plasma membrane"/>
    <property type="evidence" value="ECO:0007669"/>
    <property type="project" value="UniProtKB-SubCell"/>
</dbReference>
<evidence type="ECO:0000256" key="5">
    <source>
        <dbReference type="ARBA" id="ARBA00022676"/>
    </source>
</evidence>
<protein>
    <recommendedName>
        <fullName evidence="11">Lipopolysaccharide heptosyltransferase 1</fullName>
        <ecNumber evidence="10">2.4.99.23</ecNumber>
    </recommendedName>
    <alternativeName>
        <fullName evidence="12">ADP-heptose:lipopolysaccharide heptosyltransferase I</fullName>
    </alternativeName>
</protein>
<dbReference type="AlphaFoldDB" id="A0A1J0KRV8"/>
<evidence type="ECO:0000256" key="8">
    <source>
        <dbReference type="ARBA" id="ARBA00023136"/>
    </source>
</evidence>
<dbReference type="SUPFAM" id="SSF53756">
    <property type="entry name" value="UDP-Glycosyltransferase/glycogen phosphorylase"/>
    <property type="match status" value="1"/>
</dbReference>
<gene>
    <name evidence="14" type="primary">waaC</name>
    <name evidence="14" type="ORF">KX01_197</name>
</gene>
<dbReference type="Proteomes" id="UP000182521">
    <property type="component" value="Chromosome"/>
</dbReference>
<dbReference type="CDD" id="cd03789">
    <property type="entry name" value="GT9_LPS_heptosyltransferase"/>
    <property type="match status" value="1"/>
</dbReference>
<evidence type="ECO:0000256" key="6">
    <source>
        <dbReference type="ARBA" id="ARBA00022679"/>
    </source>
</evidence>
<evidence type="ECO:0000256" key="13">
    <source>
        <dbReference type="ARBA" id="ARBA00049201"/>
    </source>
</evidence>
<dbReference type="Pfam" id="PF01075">
    <property type="entry name" value="Glyco_transf_9"/>
    <property type="match status" value="1"/>
</dbReference>
<reference evidence="15" key="1">
    <citation type="submission" date="2014-10" db="EMBL/GenBank/DDBJ databases">
        <authorList>
            <person name="Kuske C.R."/>
            <person name="Challacombe J.F."/>
            <person name="Daligault H.E."/>
            <person name="Davenport K.W."/>
            <person name="Johnson S.L."/>
            <person name="Siddaramappa S."/>
            <person name="Petersen J.M."/>
        </authorList>
    </citation>
    <scope>NUCLEOTIDE SEQUENCE [LARGE SCALE GENOMIC DNA]</scope>
    <source>
        <strain evidence="15">CA97-1460</strain>
    </source>
</reference>
<dbReference type="PANTHER" id="PTHR30160:SF19">
    <property type="entry name" value="LIPOPOLYSACCHARIDE HEPTOSYLTRANSFERASE 1"/>
    <property type="match status" value="1"/>
</dbReference>
<keyword evidence="3" id="KW-1003">Cell membrane</keyword>
<comment type="similarity">
    <text evidence="9">Belongs to the glycosyltransferase 9 family.</text>
</comment>
<name>A0A1J0KRV8_9GAMM</name>
<organism evidence="14 15">
    <name type="scientific">Francisella frigiditurris</name>
    <dbReference type="NCBI Taxonomy" id="1542390"/>
    <lineage>
        <taxon>Bacteria</taxon>
        <taxon>Pseudomonadati</taxon>
        <taxon>Pseudomonadota</taxon>
        <taxon>Gammaproteobacteria</taxon>
        <taxon>Thiotrichales</taxon>
        <taxon>Francisellaceae</taxon>
        <taxon>Francisella</taxon>
    </lineage>
</organism>
<dbReference type="EMBL" id="CP009654">
    <property type="protein sequence ID" value="APC96520.1"/>
    <property type="molecule type" value="Genomic_DNA"/>
</dbReference>
<dbReference type="InterPro" id="IPR011908">
    <property type="entry name" value="LipoPS_heptosylTferase-I"/>
</dbReference>
<evidence type="ECO:0000256" key="7">
    <source>
        <dbReference type="ARBA" id="ARBA00022985"/>
    </source>
</evidence>
<dbReference type="PANTHER" id="PTHR30160">
    <property type="entry name" value="TETRAACYLDISACCHARIDE 4'-KINASE-RELATED"/>
    <property type="match status" value="1"/>
</dbReference>
<evidence type="ECO:0000256" key="1">
    <source>
        <dbReference type="ARBA" id="ARBA00004515"/>
    </source>
</evidence>
<dbReference type="RefSeq" id="WP_071663222.1">
    <property type="nucleotide sequence ID" value="NZ_CP009654.1"/>
</dbReference>
<keyword evidence="5" id="KW-0328">Glycosyltransferase</keyword>
<evidence type="ECO:0000256" key="2">
    <source>
        <dbReference type="ARBA" id="ARBA00004713"/>
    </source>
</evidence>
<evidence type="ECO:0000256" key="11">
    <source>
        <dbReference type="ARBA" id="ARBA00044190"/>
    </source>
</evidence>
<dbReference type="Gene3D" id="3.40.50.2000">
    <property type="entry name" value="Glycogen Phosphorylase B"/>
    <property type="match status" value="2"/>
</dbReference>
<keyword evidence="4" id="KW-0997">Cell inner membrane</keyword>
<keyword evidence="7" id="KW-0448">Lipopolysaccharide biosynthesis</keyword>
<proteinExistence type="inferred from homology"/>
<evidence type="ECO:0000313" key="15">
    <source>
        <dbReference type="Proteomes" id="UP000182521"/>
    </source>
</evidence>
<keyword evidence="8" id="KW-0472">Membrane</keyword>
<sequence length="320" mass="36966">MRILIIRLSAIGDIFHAFTVARDLREKFPKATIDWLVDEKFEDVARLCADIDNIIPIPFKKWRKKPLSLIQNLLEFRRELKQKGNRYDYILETHGLLKPALFAKFLFKGEILGLDSKSANDSVFASVFYKKKFRVSRDNIAIVRFRELASKAFNTNIKKPYQVLISSEAKDIDIKDYILLLHGTSKDSKKLSQEDWQNISKGILKNTDKNILVTYTDDKEKQLCDFLKTNLDNSRFIVLDTLGFKDFVKVVEKADLVLGVDTGFMHLANLLNKKVIGIYKDSNPNYVGLYESDIAKNLDYRCKSIRVEEINENISELIGK</sequence>
<evidence type="ECO:0000256" key="3">
    <source>
        <dbReference type="ARBA" id="ARBA00022475"/>
    </source>
</evidence>
<dbReference type="InterPro" id="IPR002201">
    <property type="entry name" value="Glyco_trans_9"/>
</dbReference>
<dbReference type="STRING" id="1542390.KX01_197"/>
<evidence type="ECO:0000313" key="14">
    <source>
        <dbReference type="EMBL" id="APC96520.1"/>
    </source>
</evidence>
<evidence type="ECO:0000256" key="12">
    <source>
        <dbReference type="ARBA" id="ARBA00044330"/>
    </source>
</evidence>
<evidence type="ECO:0000256" key="9">
    <source>
        <dbReference type="ARBA" id="ARBA00043995"/>
    </source>
</evidence>
<dbReference type="GO" id="GO:0005829">
    <property type="term" value="C:cytosol"/>
    <property type="evidence" value="ECO:0007669"/>
    <property type="project" value="TreeGrafter"/>
</dbReference>
<keyword evidence="6 14" id="KW-0808">Transferase</keyword>
<comment type="pathway">
    <text evidence="2">Bacterial outer membrane biogenesis; LPS core biosynthesis.</text>
</comment>
<keyword evidence="15" id="KW-1185">Reference proteome</keyword>
<dbReference type="GO" id="GO:0008713">
    <property type="term" value="F:ADP-heptose-lipopolysaccharide heptosyltransferase activity"/>
    <property type="evidence" value="ECO:0007669"/>
    <property type="project" value="TreeGrafter"/>
</dbReference>
<accession>A0A1J0KRV8</accession>
<dbReference type="KEGG" id="frc:KX01_197"/>
<comment type="subcellular location">
    <subcellularLocation>
        <location evidence="1">Cell inner membrane</location>
        <topology evidence="1">Peripheral membrane protein</topology>
        <orientation evidence="1">Cytoplasmic side</orientation>
    </subcellularLocation>
</comment>
<comment type="catalytic activity">
    <reaction evidence="13">
        <text>an alpha-Kdo-(2-&gt;4)-alpha-Kdo-(2-&gt;6)-lipid A + ADP-L-glycero-beta-D-manno-heptose = an L-alpha-D-Hep-(1-&gt;5)-[alpha-Kdo-(2-&gt;4)]-alpha-Kdo-(2-&gt;6)-lipid A + ADP + H(+)</text>
        <dbReference type="Rhea" id="RHEA:74067"/>
        <dbReference type="ChEBI" id="CHEBI:15378"/>
        <dbReference type="ChEBI" id="CHEBI:61506"/>
        <dbReference type="ChEBI" id="CHEBI:176431"/>
        <dbReference type="ChEBI" id="CHEBI:193068"/>
        <dbReference type="ChEBI" id="CHEBI:456216"/>
        <dbReference type="EC" id="2.4.99.23"/>
    </reaction>
</comment>
<dbReference type="InterPro" id="IPR051199">
    <property type="entry name" value="LPS_LOS_Heptosyltrfase"/>
</dbReference>
<evidence type="ECO:0000256" key="10">
    <source>
        <dbReference type="ARBA" id="ARBA00044041"/>
    </source>
</evidence>
<dbReference type="EC" id="2.4.99.23" evidence="10"/>
<dbReference type="GO" id="GO:0009244">
    <property type="term" value="P:lipopolysaccharide core region biosynthetic process"/>
    <property type="evidence" value="ECO:0007669"/>
    <property type="project" value="InterPro"/>
</dbReference>